<sequence>MGRVPDETPPLAGAIVTRSKAKQLQLKQDQNSTTIPTERNKTALPPIEEETDQMKDDSSRIIAKNSLDIEQLKIEQGRDSIIQQTIAKVLKNPVKGSYEFRNGLLYKLMIMREDCNTKKKLIYLPSSMINDLLQVYHSDPLSGHFGVQRTYFKIKNKYWWPNMKQSIIQYIQSCLPCQQYNICRSKKPGRLQPIPPPEGPFQLIGMDYCGPFKRTPRGNQYVLCLTDYFTRWVVAAAVPDCSAQTTAEALFNEFICRYGVPAVILSDQGTHFHNQLMEAMSKLIGYNHTYSTTYHPQTNGMIERFNATFVPQIAKLEDKENNNWDEFLSPVVFAYNTGKHSTTQYSPFQLLYGREPTLPTDGPMSSFTFYKPNDYYEQLKKSMKLIHGYARENIIRKQHQYKTQYDKRRPDPHYAINDHYEVVFVNNEISTNTINKLLHHVTIYKQYSSDTESERANNQLSLIQIHSMPIKPPSFVMLIELKRLPDQNSQKAGNEIYSWGNMEKEIEPAKELFTWPIPAELIDIQLHFPAWYDWARTQCGVQSLSHRNDKINDNESIQQHHQQSSCYCHPPSPYRINELWSLQNARKYACNLFLDKSCTLSHWSSSLTSNHSSLSHVTRMNMIHYATHDVMAVTLLIRPIAERWTFDQIKIKLRKMNETFVAFHSSKLPPLTTSKNQKNQKKIKNINLQTLTTLLRSNDPDVEDISSDDEIYLNQLNEPSKIEHKPLPIEHEPLQIEHEPLQIQQELLHVEQELLHVEQE</sequence>
<dbReference type="InterPro" id="IPR041588">
    <property type="entry name" value="Integrase_H2C2"/>
</dbReference>
<dbReference type="PANTHER" id="PTHR37984">
    <property type="entry name" value="PROTEIN CBG26694"/>
    <property type="match status" value="1"/>
</dbReference>
<comment type="caution">
    <text evidence="3">The sequence shown here is derived from an EMBL/GenBank/DDBJ whole genome shotgun (WGS) entry which is preliminary data.</text>
</comment>
<dbReference type="Proteomes" id="UP000681967">
    <property type="component" value="Unassembled WGS sequence"/>
</dbReference>
<dbReference type="FunFam" id="1.10.340.70:FF:000001">
    <property type="entry name" value="Retrovirus-related Pol polyprotein from transposon gypsy-like Protein"/>
    <property type="match status" value="1"/>
</dbReference>
<gene>
    <name evidence="3" type="ORF">BYL167_LOCUS13961</name>
</gene>
<feature type="non-terminal residue" evidence="3">
    <location>
        <position position="760"/>
    </location>
</feature>
<proteinExistence type="predicted"/>
<dbReference type="EMBL" id="CAJOBH010004887">
    <property type="protein sequence ID" value="CAF4006197.1"/>
    <property type="molecule type" value="Genomic_DNA"/>
</dbReference>
<evidence type="ECO:0000259" key="2">
    <source>
        <dbReference type="PROSITE" id="PS50994"/>
    </source>
</evidence>
<dbReference type="SUPFAM" id="SSF53098">
    <property type="entry name" value="Ribonuclease H-like"/>
    <property type="match status" value="1"/>
</dbReference>
<evidence type="ECO:0000256" key="1">
    <source>
        <dbReference type="SAM" id="MobiDB-lite"/>
    </source>
</evidence>
<dbReference type="GO" id="GO:0015074">
    <property type="term" value="P:DNA integration"/>
    <property type="evidence" value="ECO:0007669"/>
    <property type="project" value="InterPro"/>
</dbReference>
<name>A0A8S2NKM0_9BILA</name>
<evidence type="ECO:0000313" key="3">
    <source>
        <dbReference type="EMBL" id="CAF4006197.1"/>
    </source>
</evidence>
<dbReference type="Pfam" id="PF17921">
    <property type="entry name" value="Integrase_H2C2"/>
    <property type="match status" value="1"/>
</dbReference>
<dbReference type="GO" id="GO:0003676">
    <property type="term" value="F:nucleic acid binding"/>
    <property type="evidence" value="ECO:0007669"/>
    <property type="project" value="InterPro"/>
</dbReference>
<organism evidence="3 4">
    <name type="scientific">Rotaria magnacalcarata</name>
    <dbReference type="NCBI Taxonomy" id="392030"/>
    <lineage>
        <taxon>Eukaryota</taxon>
        <taxon>Metazoa</taxon>
        <taxon>Spiralia</taxon>
        <taxon>Gnathifera</taxon>
        <taxon>Rotifera</taxon>
        <taxon>Eurotatoria</taxon>
        <taxon>Bdelloidea</taxon>
        <taxon>Philodinida</taxon>
        <taxon>Philodinidae</taxon>
        <taxon>Rotaria</taxon>
    </lineage>
</organism>
<dbReference type="InterPro" id="IPR050951">
    <property type="entry name" value="Retrovirus_Pol_polyprotein"/>
</dbReference>
<dbReference type="FunFam" id="3.30.420.10:FF:000032">
    <property type="entry name" value="Retrovirus-related Pol polyprotein from transposon 297-like Protein"/>
    <property type="match status" value="1"/>
</dbReference>
<protein>
    <recommendedName>
        <fullName evidence="2">Integrase catalytic domain-containing protein</fullName>
    </recommendedName>
</protein>
<dbReference type="Gene3D" id="1.10.340.70">
    <property type="match status" value="1"/>
</dbReference>
<dbReference type="Gene3D" id="3.30.420.10">
    <property type="entry name" value="Ribonuclease H-like superfamily/Ribonuclease H"/>
    <property type="match status" value="1"/>
</dbReference>
<accession>A0A8S2NKM0</accession>
<feature type="compositionally biased region" description="Polar residues" evidence="1">
    <location>
        <begin position="25"/>
        <end position="37"/>
    </location>
</feature>
<dbReference type="AlphaFoldDB" id="A0A8S2NKM0"/>
<feature type="region of interest" description="Disordered" evidence="1">
    <location>
        <begin position="1"/>
        <end position="40"/>
    </location>
</feature>
<reference evidence="3" key="1">
    <citation type="submission" date="2021-02" db="EMBL/GenBank/DDBJ databases">
        <authorList>
            <person name="Nowell W R."/>
        </authorList>
    </citation>
    <scope>NUCLEOTIDE SEQUENCE</scope>
</reference>
<dbReference type="PANTHER" id="PTHR37984:SF15">
    <property type="entry name" value="INTEGRASE CATALYTIC DOMAIN-CONTAINING PROTEIN"/>
    <property type="match status" value="1"/>
</dbReference>
<dbReference type="InterPro" id="IPR036397">
    <property type="entry name" value="RNaseH_sf"/>
</dbReference>
<dbReference type="InterPro" id="IPR012337">
    <property type="entry name" value="RNaseH-like_sf"/>
</dbReference>
<dbReference type="Pfam" id="PF00665">
    <property type="entry name" value="rve"/>
    <property type="match status" value="1"/>
</dbReference>
<dbReference type="PROSITE" id="PS50994">
    <property type="entry name" value="INTEGRASE"/>
    <property type="match status" value="1"/>
</dbReference>
<feature type="domain" description="Integrase catalytic" evidence="2">
    <location>
        <begin position="196"/>
        <end position="355"/>
    </location>
</feature>
<dbReference type="InterPro" id="IPR001584">
    <property type="entry name" value="Integrase_cat-core"/>
</dbReference>
<evidence type="ECO:0000313" key="4">
    <source>
        <dbReference type="Proteomes" id="UP000681967"/>
    </source>
</evidence>